<evidence type="ECO:0000313" key="2">
    <source>
        <dbReference type="Proteomes" id="UP001164929"/>
    </source>
</evidence>
<sequence length="33" mass="3843">MREFSFISCPAPSKSNTRWDPRVLKIVFWTTAA</sequence>
<protein>
    <submittedName>
        <fullName evidence="1">Uncharacterized protein</fullName>
    </submittedName>
</protein>
<accession>A0AAD6ML42</accession>
<evidence type="ECO:0000313" key="1">
    <source>
        <dbReference type="EMBL" id="KAJ6987544.1"/>
    </source>
</evidence>
<keyword evidence="2" id="KW-1185">Reference proteome</keyword>
<name>A0AAD6ML42_9ROSI</name>
<organism evidence="1 2">
    <name type="scientific">Populus alba x Populus x berolinensis</name>
    <dbReference type="NCBI Taxonomy" id="444605"/>
    <lineage>
        <taxon>Eukaryota</taxon>
        <taxon>Viridiplantae</taxon>
        <taxon>Streptophyta</taxon>
        <taxon>Embryophyta</taxon>
        <taxon>Tracheophyta</taxon>
        <taxon>Spermatophyta</taxon>
        <taxon>Magnoliopsida</taxon>
        <taxon>eudicotyledons</taxon>
        <taxon>Gunneridae</taxon>
        <taxon>Pentapetalae</taxon>
        <taxon>rosids</taxon>
        <taxon>fabids</taxon>
        <taxon>Malpighiales</taxon>
        <taxon>Salicaceae</taxon>
        <taxon>Saliceae</taxon>
        <taxon>Populus</taxon>
    </lineage>
</organism>
<dbReference type="EMBL" id="JAQIZT010000008">
    <property type="protein sequence ID" value="KAJ6987544.1"/>
    <property type="molecule type" value="Genomic_DNA"/>
</dbReference>
<gene>
    <name evidence="1" type="ORF">NC653_020717</name>
</gene>
<comment type="caution">
    <text evidence="1">The sequence shown here is derived from an EMBL/GenBank/DDBJ whole genome shotgun (WGS) entry which is preliminary data.</text>
</comment>
<proteinExistence type="predicted"/>
<dbReference type="Proteomes" id="UP001164929">
    <property type="component" value="Chromosome 8"/>
</dbReference>
<reference evidence="1" key="1">
    <citation type="journal article" date="2023" name="Mol. Ecol. Resour.">
        <title>Chromosome-level genome assembly of a triploid poplar Populus alba 'Berolinensis'.</title>
        <authorList>
            <person name="Chen S."/>
            <person name="Yu Y."/>
            <person name="Wang X."/>
            <person name="Wang S."/>
            <person name="Zhang T."/>
            <person name="Zhou Y."/>
            <person name="He R."/>
            <person name="Meng N."/>
            <person name="Wang Y."/>
            <person name="Liu W."/>
            <person name="Liu Z."/>
            <person name="Liu J."/>
            <person name="Guo Q."/>
            <person name="Huang H."/>
            <person name="Sederoff R.R."/>
            <person name="Wang G."/>
            <person name="Qu G."/>
            <person name="Chen S."/>
        </authorList>
    </citation>
    <scope>NUCLEOTIDE SEQUENCE</scope>
    <source>
        <strain evidence="1">SC-2020</strain>
    </source>
</reference>
<dbReference type="AlphaFoldDB" id="A0AAD6ML42"/>